<sequence length="305" mass="34709">MSNFMVTFKGNQGKKLHVPEAMIKDLIWWKKQLSNSFYYCQLQPLPHVVDLGVYVDASTDWGISIVIGQEWAAFQLIPDWKSQLPDWDICWLETIVVEFTLLFLIAKGYSNTRLLVRSDNQGTIGTFIKAHSTNKWINLFICRMTESLNSSGIFPELIYVNTKDNLADPISLDSMDNHLIVNADISLTFPFFTYMGDDSKPKPLTKKEFLDACSKIWREAGMPPIKGHSFQIGRAVELLLVGVSPETVAKIRGWDSLAFLLYWRKCEEILPALTTDAYQKQALENLITTINAWADHLTMSATEFA</sequence>
<dbReference type="GO" id="GO:0003677">
    <property type="term" value="F:DNA binding"/>
    <property type="evidence" value="ECO:0007669"/>
    <property type="project" value="InterPro"/>
</dbReference>
<dbReference type="InterPro" id="IPR013762">
    <property type="entry name" value="Integrase-like_cat_sf"/>
</dbReference>
<dbReference type="InterPro" id="IPR052055">
    <property type="entry name" value="Hepadnavirus_pol/RT"/>
</dbReference>
<dbReference type="EMBL" id="LATX01000050">
    <property type="protein sequence ID" value="KTB47327.1"/>
    <property type="molecule type" value="Genomic_DNA"/>
</dbReference>
<dbReference type="AlphaFoldDB" id="A0A0W0GFF6"/>
<dbReference type="GO" id="GO:0015074">
    <property type="term" value="P:DNA integration"/>
    <property type="evidence" value="ECO:0007669"/>
    <property type="project" value="InterPro"/>
</dbReference>
<keyword evidence="1" id="KW-0233">DNA recombination</keyword>
<evidence type="ECO:0000313" key="3">
    <source>
        <dbReference type="Proteomes" id="UP000054988"/>
    </source>
</evidence>
<reference evidence="2 3" key="1">
    <citation type="submission" date="2015-12" db="EMBL/GenBank/DDBJ databases">
        <title>Draft genome sequence of Moniliophthora roreri, the causal agent of frosty pod rot of cacao.</title>
        <authorList>
            <person name="Aime M.C."/>
            <person name="Diaz-Valderrama J.R."/>
            <person name="Kijpornyongpan T."/>
            <person name="Phillips-Mora W."/>
        </authorList>
    </citation>
    <scope>NUCLEOTIDE SEQUENCE [LARGE SCALE GENOMIC DNA]</scope>
    <source>
        <strain evidence="2 3">MCA 2952</strain>
    </source>
</reference>
<dbReference type="PANTHER" id="PTHR33050">
    <property type="entry name" value="REVERSE TRANSCRIPTASE DOMAIN-CONTAINING PROTEIN"/>
    <property type="match status" value="1"/>
</dbReference>
<dbReference type="Gene3D" id="1.10.443.10">
    <property type="entry name" value="Intergrase catalytic core"/>
    <property type="match status" value="1"/>
</dbReference>
<protein>
    <submittedName>
        <fullName evidence="2">Uncharacterized protein</fullName>
    </submittedName>
</protein>
<dbReference type="eggNOG" id="ENOG502SDY1">
    <property type="taxonomic scope" value="Eukaryota"/>
</dbReference>
<dbReference type="InterPro" id="IPR011010">
    <property type="entry name" value="DNA_brk_join_enz"/>
</dbReference>
<proteinExistence type="predicted"/>
<organism evidence="2 3">
    <name type="scientific">Moniliophthora roreri</name>
    <name type="common">Frosty pod rot fungus</name>
    <name type="synonym">Monilia roreri</name>
    <dbReference type="NCBI Taxonomy" id="221103"/>
    <lineage>
        <taxon>Eukaryota</taxon>
        <taxon>Fungi</taxon>
        <taxon>Dikarya</taxon>
        <taxon>Basidiomycota</taxon>
        <taxon>Agaricomycotina</taxon>
        <taxon>Agaricomycetes</taxon>
        <taxon>Agaricomycetidae</taxon>
        <taxon>Agaricales</taxon>
        <taxon>Marasmiineae</taxon>
        <taxon>Marasmiaceae</taxon>
        <taxon>Moniliophthora</taxon>
    </lineage>
</organism>
<dbReference type="GO" id="GO:0006310">
    <property type="term" value="P:DNA recombination"/>
    <property type="evidence" value="ECO:0007669"/>
    <property type="project" value="UniProtKB-KW"/>
</dbReference>
<dbReference type="PANTHER" id="PTHR33050:SF7">
    <property type="entry name" value="RIBONUCLEASE H"/>
    <property type="match status" value="1"/>
</dbReference>
<dbReference type="SUPFAM" id="SSF56349">
    <property type="entry name" value="DNA breaking-rejoining enzymes"/>
    <property type="match status" value="1"/>
</dbReference>
<name>A0A0W0GFF6_MONRR</name>
<gene>
    <name evidence="2" type="ORF">WG66_88</name>
</gene>
<evidence type="ECO:0000256" key="1">
    <source>
        <dbReference type="ARBA" id="ARBA00023172"/>
    </source>
</evidence>
<evidence type="ECO:0000313" key="2">
    <source>
        <dbReference type="EMBL" id="KTB47327.1"/>
    </source>
</evidence>
<comment type="caution">
    <text evidence="2">The sequence shown here is derived from an EMBL/GenBank/DDBJ whole genome shotgun (WGS) entry which is preliminary data.</text>
</comment>
<dbReference type="Proteomes" id="UP000054988">
    <property type="component" value="Unassembled WGS sequence"/>
</dbReference>
<accession>A0A0W0GFF6</accession>